<feature type="compositionally biased region" description="Pro residues" evidence="1">
    <location>
        <begin position="34"/>
        <end position="47"/>
    </location>
</feature>
<sequence length="382" mass="42106">MPNEQYDSAQKQAGHQPTYGYQQQPPYGQANYGQPPPQSGYGQPPPQTGYGQPPQQYGYQQGTNSQPNHQQPPPSSYVQHPHQQPQHQNQLPGGDHHHHPHHSAAHGVPLSPSGTGPLGVGGLPHAKPFFGLAAEDGIRHKHSCCCHYEPGPNIPLHWYDGGRGWVTKYFYDYILRDSKTYEPGKFRCQVPVGHQGQLCNHEVHEGDCCKGNCCWQSGTSAHLAMGEHIRAAHGMGPPARRQWSSGLCDTEGCCEAYCCAPCQGSRQVMALAGYEDEFHCGWCVFFTFLGFRVQRAGDRTVIYWIPPWIYVAILTRSKMVALNNIDEGCCTTCLTTLCCSLCSVAQTYRELTASGVWPGSSYGFERPANYATVGYSNPAAMH</sequence>
<organism evidence="2 3">
    <name type="scientific">Bodo saltans</name>
    <name type="common">Flagellated protozoan</name>
    <dbReference type="NCBI Taxonomy" id="75058"/>
    <lineage>
        <taxon>Eukaryota</taxon>
        <taxon>Discoba</taxon>
        <taxon>Euglenozoa</taxon>
        <taxon>Kinetoplastea</taxon>
        <taxon>Metakinetoplastina</taxon>
        <taxon>Eubodonida</taxon>
        <taxon>Bodonidae</taxon>
        <taxon>Bodo</taxon>
    </lineage>
</organism>
<dbReference type="AlphaFoldDB" id="A0A0S4J7E3"/>
<dbReference type="Pfam" id="PF04749">
    <property type="entry name" value="PLAC8"/>
    <property type="match status" value="1"/>
</dbReference>
<proteinExistence type="predicted"/>
<feature type="compositionally biased region" description="Low complexity" evidence="1">
    <location>
        <begin position="48"/>
        <end position="69"/>
    </location>
</feature>
<dbReference type="VEuPathDB" id="TriTrypDB:BSAL_91260"/>
<reference evidence="3" key="1">
    <citation type="submission" date="2015-09" db="EMBL/GenBank/DDBJ databases">
        <authorList>
            <consortium name="Pathogen Informatics"/>
        </authorList>
    </citation>
    <scope>NUCLEOTIDE SEQUENCE [LARGE SCALE GENOMIC DNA]</scope>
    <source>
        <strain evidence="3">Lake Konstanz</strain>
    </source>
</reference>
<dbReference type="InterPro" id="IPR006461">
    <property type="entry name" value="PLAC_motif_containing"/>
</dbReference>
<evidence type="ECO:0000313" key="2">
    <source>
        <dbReference type="EMBL" id="CUG85977.1"/>
    </source>
</evidence>
<feature type="region of interest" description="Disordered" evidence="1">
    <location>
        <begin position="1"/>
        <end position="119"/>
    </location>
</feature>
<feature type="compositionally biased region" description="Low complexity" evidence="1">
    <location>
        <begin position="14"/>
        <end position="33"/>
    </location>
</feature>
<accession>A0A0S4J7E3</accession>
<feature type="compositionally biased region" description="Low complexity" evidence="1">
    <location>
        <begin position="76"/>
        <end position="92"/>
    </location>
</feature>
<name>A0A0S4J7E3_BODSA</name>
<dbReference type="Proteomes" id="UP000051952">
    <property type="component" value="Unassembled WGS sequence"/>
</dbReference>
<keyword evidence="3" id="KW-1185">Reference proteome</keyword>
<protein>
    <submittedName>
        <fullName evidence="2">Ama1 protein, putative</fullName>
    </submittedName>
</protein>
<gene>
    <name evidence="2" type="ORF">BSAL_91260</name>
</gene>
<dbReference type="EMBL" id="CYKH01001220">
    <property type="protein sequence ID" value="CUG85977.1"/>
    <property type="molecule type" value="Genomic_DNA"/>
</dbReference>
<evidence type="ECO:0000256" key="1">
    <source>
        <dbReference type="SAM" id="MobiDB-lite"/>
    </source>
</evidence>
<evidence type="ECO:0000313" key="3">
    <source>
        <dbReference type="Proteomes" id="UP000051952"/>
    </source>
</evidence>
<feature type="compositionally biased region" description="Polar residues" evidence="1">
    <location>
        <begin position="1"/>
        <end position="13"/>
    </location>
</feature>